<dbReference type="CDD" id="cd23507">
    <property type="entry name" value="hydrophobin_I"/>
    <property type="match status" value="1"/>
</dbReference>
<dbReference type="GO" id="GO:0005199">
    <property type="term" value="F:structural constituent of cell wall"/>
    <property type="evidence" value="ECO:0007669"/>
    <property type="project" value="InterPro"/>
</dbReference>
<organism evidence="7 8">
    <name type="scientific">Scleroderma citrinum Foug A</name>
    <dbReference type="NCBI Taxonomy" id="1036808"/>
    <lineage>
        <taxon>Eukaryota</taxon>
        <taxon>Fungi</taxon>
        <taxon>Dikarya</taxon>
        <taxon>Basidiomycota</taxon>
        <taxon>Agaricomycotina</taxon>
        <taxon>Agaricomycetes</taxon>
        <taxon>Agaricomycetidae</taxon>
        <taxon>Boletales</taxon>
        <taxon>Sclerodermatineae</taxon>
        <taxon>Sclerodermataceae</taxon>
        <taxon>Scleroderma</taxon>
    </lineage>
</organism>
<dbReference type="InParanoid" id="A0A0C3A9G8"/>
<dbReference type="GO" id="GO:0009277">
    <property type="term" value="C:fungal-type cell wall"/>
    <property type="evidence" value="ECO:0007669"/>
    <property type="project" value="InterPro"/>
</dbReference>
<dbReference type="Pfam" id="PF01185">
    <property type="entry name" value="Hydrophobin"/>
    <property type="match status" value="1"/>
</dbReference>
<comment type="similarity">
    <text evidence="2 6">Belongs to the fungal hydrophobin family.</text>
</comment>
<dbReference type="HOGENOM" id="CLU_2122540_0_0_1"/>
<keyword evidence="6" id="KW-0732">Signal</keyword>
<comment type="subcellular location">
    <subcellularLocation>
        <location evidence="1 6">Secreted</location>
        <location evidence="1 6">Cell wall</location>
    </subcellularLocation>
</comment>
<evidence type="ECO:0000256" key="6">
    <source>
        <dbReference type="RuleBase" id="RU365009"/>
    </source>
</evidence>
<protein>
    <recommendedName>
        <fullName evidence="6">Hydrophobin</fullName>
    </recommendedName>
</protein>
<evidence type="ECO:0000313" key="8">
    <source>
        <dbReference type="Proteomes" id="UP000053989"/>
    </source>
</evidence>
<keyword evidence="4 6" id="KW-0964">Secreted</keyword>
<dbReference type="InterPro" id="IPR001338">
    <property type="entry name" value="Class_I_Hydrophobin"/>
</dbReference>
<feature type="chain" id="PRO_5013984510" description="Hydrophobin" evidence="6">
    <location>
        <begin position="22"/>
        <end position="112"/>
    </location>
</feature>
<evidence type="ECO:0000256" key="2">
    <source>
        <dbReference type="ARBA" id="ARBA00010446"/>
    </source>
</evidence>
<evidence type="ECO:0000256" key="5">
    <source>
        <dbReference type="ARBA" id="ARBA00023157"/>
    </source>
</evidence>
<evidence type="ECO:0000256" key="1">
    <source>
        <dbReference type="ARBA" id="ARBA00004191"/>
    </source>
</evidence>
<name>A0A0C3A9G8_9AGAM</name>
<feature type="signal peptide" evidence="6">
    <location>
        <begin position="1"/>
        <end position="21"/>
    </location>
</feature>
<dbReference type="OrthoDB" id="4225815at2759"/>
<reference evidence="8" key="2">
    <citation type="submission" date="2015-01" db="EMBL/GenBank/DDBJ databases">
        <title>Evolutionary Origins and Diversification of the Mycorrhizal Mutualists.</title>
        <authorList>
            <consortium name="DOE Joint Genome Institute"/>
            <consortium name="Mycorrhizal Genomics Consortium"/>
            <person name="Kohler A."/>
            <person name="Kuo A."/>
            <person name="Nagy L.G."/>
            <person name="Floudas D."/>
            <person name="Copeland A."/>
            <person name="Barry K.W."/>
            <person name="Cichocki N."/>
            <person name="Veneault-Fourrey C."/>
            <person name="LaButti K."/>
            <person name="Lindquist E.A."/>
            <person name="Lipzen A."/>
            <person name="Lundell T."/>
            <person name="Morin E."/>
            <person name="Murat C."/>
            <person name="Riley R."/>
            <person name="Ohm R."/>
            <person name="Sun H."/>
            <person name="Tunlid A."/>
            <person name="Henrissat B."/>
            <person name="Grigoriev I.V."/>
            <person name="Hibbett D.S."/>
            <person name="Martin F."/>
        </authorList>
    </citation>
    <scope>NUCLEOTIDE SEQUENCE [LARGE SCALE GENOMIC DNA]</scope>
    <source>
        <strain evidence="8">Foug A</strain>
    </source>
</reference>
<evidence type="ECO:0000256" key="4">
    <source>
        <dbReference type="ARBA" id="ARBA00022525"/>
    </source>
</evidence>
<dbReference type="EMBL" id="KN822051">
    <property type="protein sequence ID" value="KIM61532.1"/>
    <property type="molecule type" value="Genomic_DNA"/>
</dbReference>
<keyword evidence="8" id="KW-1185">Reference proteome</keyword>
<evidence type="ECO:0000313" key="7">
    <source>
        <dbReference type="EMBL" id="KIM61532.1"/>
    </source>
</evidence>
<dbReference type="AlphaFoldDB" id="A0A0C3A9G8"/>
<gene>
    <name evidence="7" type="ORF">SCLCIDRAFT_25836</name>
</gene>
<dbReference type="STRING" id="1036808.A0A0C3A9G8"/>
<accession>A0A0C3A9G8</accession>
<proteinExistence type="inferred from homology"/>
<dbReference type="Proteomes" id="UP000053989">
    <property type="component" value="Unassembled WGS sequence"/>
</dbReference>
<evidence type="ECO:0000256" key="3">
    <source>
        <dbReference type="ARBA" id="ARBA00022512"/>
    </source>
</evidence>
<sequence>MFFRVSTLLLPVVALSSFVAAAPGAIAARGASCATGVLQCCMSTSTATTQNAQKAGISAPVVGPYIGFQCTTFTGVGIASGANCNQQAVCCSQTGLGGGAVSMGCMPVNAQL</sequence>
<keyword evidence="3 6" id="KW-0134">Cell wall</keyword>
<keyword evidence="5 6" id="KW-1015">Disulfide bond</keyword>
<reference evidence="7 8" key="1">
    <citation type="submission" date="2014-04" db="EMBL/GenBank/DDBJ databases">
        <authorList>
            <consortium name="DOE Joint Genome Institute"/>
            <person name="Kuo A."/>
            <person name="Kohler A."/>
            <person name="Nagy L.G."/>
            <person name="Floudas D."/>
            <person name="Copeland A."/>
            <person name="Barry K.W."/>
            <person name="Cichocki N."/>
            <person name="Veneault-Fourrey C."/>
            <person name="LaButti K."/>
            <person name="Lindquist E.A."/>
            <person name="Lipzen A."/>
            <person name="Lundell T."/>
            <person name="Morin E."/>
            <person name="Murat C."/>
            <person name="Sun H."/>
            <person name="Tunlid A."/>
            <person name="Henrissat B."/>
            <person name="Grigoriev I.V."/>
            <person name="Hibbett D.S."/>
            <person name="Martin F."/>
            <person name="Nordberg H.P."/>
            <person name="Cantor M.N."/>
            <person name="Hua S.X."/>
        </authorList>
    </citation>
    <scope>NUCLEOTIDE SEQUENCE [LARGE SCALE GENOMIC DNA]</scope>
    <source>
        <strain evidence="7 8">Foug A</strain>
    </source>
</reference>
<dbReference type="SMART" id="SM00075">
    <property type="entry name" value="HYDRO"/>
    <property type="match status" value="1"/>
</dbReference>